<dbReference type="EMBL" id="JACHDZ010000001">
    <property type="protein sequence ID" value="MBB5342441.1"/>
    <property type="molecule type" value="Genomic_DNA"/>
</dbReference>
<sequence>MSWFPQDELVAVRAALIAWMVLSNVALSQEPPDALKKADAA</sequence>
<comment type="caution">
    <text evidence="1">The sequence shown here is derived from an EMBL/GenBank/DDBJ whole genome shotgun (WGS) entry which is preliminary data.</text>
</comment>
<dbReference type="AlphaFoldDB" id="A0A7W8J6H4"/>
<dbReference type="Proteomes" id="UP000569092">
    <property type="component" value="Unassembled WGS sequence"/>
</dbReference>
<organism evidence="1 2">
    <name type="scientific">Tunturiibacter lichenicola</name>
    <dbReference type="NCBI Taxonomy" id="2051959"/>
    <lineage>
        <taxon>Bacteria</taxon>
        <taxon>Pseudomonadati</taxon>
        <taxon>Acidobacteriota</taxon>
        <taxon>Terriglobia</taxon>
        <taxon>Terriglobales</taxon>
        <taxon>Acidobacteriaceae</taxon>
        <taxon>Tunturiibacter</taxon>
    </lineage>
</organism>
<reference evidence="1 2" key="1">
    <citation type="submission" date="2020-08" db="EMBL/GenBank/DDBJ databases">
        <title>Genomic Encyclopedia of Type Strains, Phase IV (KMG-V): Genome sequencing to study the core and pangenomes of soil and plant-associated prokaryotes.</title>
        <authorList>
            <person name="Whitman W."/>
        </authorList>
    </citation>
    <scope>NUCLEOTIDE SEQUENCE [LARGE SCALE GENOMIC DNA]</scope>
    <source>
        <strain evidence="1 2">M8US30</strain>
    </source>
</reference>
<evidence type="ECO:0000313" key="1">
    <source>
        <dbReference type="EMBL" id="MBB5342441.1"/>
    </source>
</evidence>
<accession>A0A7W8J6H4</accession>
<name>A0A7W8J6H4_9BACT</name>
<proteinExistence type="predicted"/>
<gene>
    <name evidence="1" type="ORF">HDF10_000391</name>
</gene>
<evidence type="ECO:0000313" key="2">
    <source>
        <dbReference type="Proteomes" id="UP000569092"/>
    </source>
</evidence>
<protein>
    <submittedName>
        <fullName evidence="1">Uncharacterized protein</fullName>
    </submittedName>
</protein>